<dbReference type="EMBL" id="BAAACA010000030">
    <property type="protein sequence ID" value="GAA0610154.1"/>
    <property type="molecule type" value="Genomic_DNA"/>
</dbReference>
<dbReference type="Gene3D" id="3.40.630.30">
    <property type="match status" value="1"/>
</dbReference>
<dbReference type="PANTHER" id="PTHR43877">
    <property type="entry name" value="AMINOALKYLPHOSPHONATE N-ACETYLTRANSFERASE-RELATED-RELATED"/>
    <property type="match status" value="1"/>
</dbReference>
<evidence type="ECO:0000259" key="3">
    <source>
        <dbReference type="PROSITE" id="PS51186"/>
    </source>
</evidence>
<keyword evidence="1" id="KW-0808">Transferase</keyword>
<dbReference type="InterPro" id="IPR000182">
    <property type="entry name" value="GNAT_dom"/>
</dbReference>
<gene>
    <name evidence="4" type="ORF">GCM10010394_45080</name>
</gene>
<dbReference type="Pfam" id="PF13673">
    <property type="entry name" value="Acetyltransf_10"/>
    <property type="match status" value="1"/>
</dbReference>
<dbReference type="Proteomes" id="UP001500668">
    <property type="component" value="Unassembled WGS sequence"/>
</dbReference>
<protein>
    <submittedName>
        <fullName evidence="4">GNAT family N-acetyltransferase</fullName>
    </submittedName>
</protein>
<dbReference type="SUPFAM" id="SSF55729">
    <property type="entry name" value="Acyl-CoA N-acyltransferases (Nat)"/>
    <property type="match status" value="1"/>
</dbReference>
<organism evidence="4 5">
    <name type="scientific">Streptomyces crystallinus</name>
    <dbReference type="NCBI Taxonomy" id="68191"/>
    <lineage>
        <taxon>Bacteria</taxon>
        <taxon>Bacillati</taxon>
        <taxon>Actinomycetota</taxon>
        <taxon>Actinomycetes</taxon>
        <taxon>Kitasatosporales</taxon>
        <taxon>Streptomycetaceae</taxon>
        <taxon>Streptomyces</taxon>
    </lineage>
</organism>
<keyword evidence="2" id="KW-0012">Acyltransferase</keyword>
<reference evidence="5" key="1">
    <citation type="journal article" date="2019" name="Int. J. Syst. Evol. Microbiol.">
        <title>The Global Catalogue of Microorganisms (GCM) 10K type strain sequencing project: providing services to taxonomists for standard genome sequencing and annotation.</title>
        <authorList>
            <consortium name="The Broad Institute Genomics Platform"/>
            <consortium name="The Broad Institute Genome Sequencing Center for Infectious Disease"/>
            <person name="Wu L."/>
            <person name="Ma J."/>
        </authorList>
    </citation>
    <scope>NUCLEOTIDE SEQUENCE [LARGE SCALE GENOMIC DNA]</scope>
    <source>
        <strain evidence="5">JCM 5067</strain>
    </source>
</reference>
<comment type="caution">
    <text evidence="4">The sequence shown here is derived from an EMBL/GenBank/DDBJ whole genome shotgun (WGS) entry which is preliminary data.</text>
</comment>
<evidence type="ECO:0000313" key="5">
    <source>
        <dbReference type="Proteomes" id="UP001500668"/>
    </source>
</evidence>
<evidence type="ECO:0000256" key="2">
    <source>
        <dbReference type="ARBA" id="ARBA00023315"/>
    </source>
</evidence>
<feature type="domain" description="N-acetyltransferase" evidence="3">
    <location>
        <begin position="8"/>
        <end position="174"/>
    </location>
</feature>
<dbReference type="InterPro" id="IPR050832">
    <property type="entry name" value="Bact_Acetyltransf"/>
</dbReference>
<keyword evidence="5" id="KW-1185">Reference proteome</keyword>
<evidence type="ECO:0000313" key="4">
    <source>
        <dbReference type="EMBL" id="GAA0610154.1"/>
    </source>
</evidence>
<dbReference type="RefSeq" id="WP_344075913.1">
    <property type="nucleotide sequence ID" value="NZ_BAAACA010000030.1"/>
</dbReference>
<dbReference type="InterPro" id="IPR016181">
    <property type="entry name" value="Acyl_CoA_acyltransferase"/>
</dbReference>
<accession>A0ABP3RGK4</accession>
<sequence length="174" mass="18966">MTTPPPPLDFRPAREGDIPTLVGLYDDAARWMRSTGIDQWQPGEKDVPHFRRRIAEGEVWLALTADGGVAGAYELWWEDEPAWGTRPPEAGYVHRLMTDRATAPAGTGRALLAHAEQRIAAAGRPLSRLDFKASSPGLRAYYESAGYTVAGEQPFKEGGGGSNYAVVLMEKKLG</sequence>
<name>A0ABP3RGK4_9ACTN</name>
<evidence type="ECO:0000256" key="1">
    <source>
        <dbReference type="ARBA" id="ARBA00022679"/>
    </source>
</evidence>
<dbReference type="PROSITE" id="PS51186">
    <property type="entry name" value="GNAT"/>
    <property type="match status" value="1"/>
</dbReference>
<proteinExistence type="predicted"/>
<dbReference type="PANTHER" id="PTHR43877:SF2">
    <property type="entry name" value="AMINOALKYLPHOSPHONATE N-ACETYLTRANSFERASE-RELATED"/>
    <property type="match status" value="1"/>
</dbReference>